<dbReference type="GO" id="GO:0000166">
    <property type="term" value="F:nucleotide binding"/>
    <property type="evidence" value="ECO:0007669"/>
    <property type="project" value="UniProtKB-KW"/>
</dbReference>
<organism evidence="13 14">
    <name type="scientific">Thermoclostridium stercorarium subsp. thermolacticum DSM 2910</name>
    <dbReference type="NCBI Taxonomy" id="1121336"/>
    <lineage>
        <taxon>Bacteria</taxon>
        <taxon>Bacillati</taxon>
        <taxon>Bacillota</taxon>
        <taxon>Clostridia</taxon>
        <taxon>Eubacteriales</taxon>
        <taxon>Oscillospiraceae</taxon>
        <taxon>Thermoclostridium</taxon>
    </lineage>
</organism>
<dbReference type="GO" id="GO:0046872">
    <property type="term" value="F:metal ion binding"/>
    <property type="evidence" value="ECO:0007669"/>
    <property type="project" value="UniProtKB-KW"/>
</dbReference>
<gene>
    <name evidence="13" type="ORF">CSTERTH_07900</name>
</gene>
<evidence type="ECO:0000256" key="1">
    <source>
        <dbReference type="ARBA" id="ARBA00001946"/>
    </source>
</evidence>
<feature type="domain" description="tRNA nucleotidyltransferase/poly(A) polymerase RNA and SrmB- binding" evidence="11">
    <location>
        <begin position="168"/>
        <end position="226"/>
    </location>
</feature>
<dbReference type="Gene3D" id="1.10.246.80">
    <property type="match status" value="1"/>
</dbReference>
<proteinExistence type="inferred from homology"/>
<dbReference type="SUPFAM" id="SSF81891">
    <property type="entry name" value="Poly A polymerase C-terminal region-like"/>
    <property type="match status" value="1"/>
</dbReference>
<dbReference type="RefSeq" id="WP_015359291.1">
    <property type="nucleotide sequence ID" value="NZ_CP014672.1"/>
</dbReference>
<evidence type="ECO:0000256" key="7">
    <source>
        <dbReference type="ARBA" id="ARBA00022842"/>
    </source>
</evidence>
<dbReference type="OrthoDB" id="9805698at2"/>
<comment type="cofactor">
    <cofactor evidence="1">
        <name>Mg(2+)</name>
        <dbReference type="ChEBI" id="CHEBI:18420"/>
    </cofactor>
</comment>
<protein>
    <submittedName>
        <fullName evidence="13">CCA-adding protein</fullName>
    </submittedName>
</protein>
<evidence type="ECO:0000256" key="6">
    <source>
        <dbReference type="ARBA" id="ARBA00022741"/>
    </source>
</evidence>
<dbReference type="Gene3D" id="3.30.460.10">
    <property type="entry name" value="Beta Polymerase, domain 2"/>
    <property type="match status" value="1"/>
</dbReference>
<dbReference type="GO" id="GO:0016779">
    <property type="term" value="F:nucleotidyltransferase activity"/>
    <property type="evidence" value="ECO:0007669"/>
    <property type="project" value="UniProtKB-KW"/>
</dbReference>
<dbReference type="InterPro" id="IPR002646">
    <property type="entry name" value="PolA_pol_head_dom"/>
</dbReference>
<evidence type="ECO:0000256" key="2">
    <source>
        <dbReference type="ARBA" id="ARBA00022679"/>
    </source>
</evidence>
<keyword evidence="3" id="KW-0819">tRNA processing</keyword>
<dbReference type="Pfam" id="PF12627">
    <property type="entry name" value="PolyA_pol_RNAbd"/>
    <property type="match status" value="1"/>
</dbReference>
<keyword evidence="7" id="KW-0460">Magnesium</keyword>
<dbReference type="InterPro" id="IPR050264">
    <property type="entry name" value="Bact_CCA-adding_enz_type3_sf"/>
</dbReference>
<evidence type="ECO:0000259" key="11">
    <source>
        <dbReference type="Pfam" id="PF12627"/>
    </source>
</evidence>
<keyword evidence="6" id="KW-0547">Nucleotide-binding</keyword>
<dbReference type="InterPro" id="IPR032810">
    <property type="entry name" value="CCA-adding_enz_C"/>
</dbReference>
<dbReference type="NCBIfam" id="NF009814">
    <property type="entry name" value="PRK13299.1"/>
    <property type="match status" value="1"/>
</dbReference>
<keyword evidence="4" id="KW-0548">Nucleotidyltransferase</keyword>
<comment type="similarity">
    <text evidence="9">Belongs to the tRNA nucleotidyltransferase/poly(A) polymerase family.</text>
</comment>
<evidence type="ECO:0000256" key="9">
    <source>
        <dbReference type="RuleBase" id="RU003953"/>
    </source>
</evidence>
<dbReference type="EMBL" id="CP014672">
    <property type="protein sequence ID" value="ANW98951.1"/>
    <property type="molecule type" value="Genomic_DNA"/>
</dbReference>
<dbReference type="PANTHER" id="PTHR46173:SF1">
    <property type="entry name" value="CCA TRNA NUCLEOTIDYLTRANSFERASE 1, MITOCHONDRIAL"/>
    <property type="match status" value="1"/>
</dbReference>
<feature type="domain" description="CCA-adding enzyme C-terminal" evidence="12">
    <location>
        <begin position="244"/>
        <end position="393"/>
    </location>
</feature>
<feature type="domain" description="Poly A polymerase head" evidence="10">
    <location>
        <begin position="21"/>
        <end position="141"/>
    </location>
</feature>
<sequence>MHLPDEVMTIINTLEKHGYEAYIVGGCVRDMLLGLKPKDYDICTSAYPEQVMELFPRSIPTGIKHGTVTVIINNTPFEVTTFRIESGYTDFRHPEKVIFSDSLTEDLKRRDFTINAMAYHPVKGVIDPFNGINDLRKMVIRTVGNPRERFGEDALRMLRAIRFQAAYGFSIDPDTFSAIKELSGNISAISRERILEELNKTLLSSHTEAFGSLFETGLLKFIFPVFFSEKGDFSLLKKLPEEISTRWAGFLWLAEIRDPGNIKEICSCLRMSNKLKNDILKISVTLKTGLPKNQFVMRLTLADTGCEPFARALNIMKAFGLYQTNISDAEISFERIIAEKHCLSLSELAVNGSDLIAMGVKPGKNLGVILNTLFLCVLQNPDLNRKDILIHFAGIINNKFGNREALDF</sequence>
<dbReference type="Gene3D" id="1.10.3090.10">
    <property type="entry name" value="cca-adding enzyme, domain 2"/>
    <property type="match status" value="1"/>
</dbReference>
<name>A0A1B1YDW3_THEST</name>
<keyword evidence="5" id="KW-0479">Metal-binding</keyword>
<evidence type="ECO:0000256" key="5">
    <source>
        <dbReference type="ARBA" id="ARBA00022723"/>
    </source>
</evidence>
<evidence type="ECO:0000313" key="14">
    <source>
        <dbReference type="Proteomes" id="UP000092971"/>
    </source>
</evidence>
<evidence type="ECO:0000259" key="12">
    <source>
        <dbReference type="Pfam" id="PF13735"/>
    </source>
</evidence>
<dbReference type="Proteomes" id="UP000092971">
    <property type="component" value="Chromosome"/>
</dbReference>
<dbReference type="InterPro" id="IPR032828">
    <property type="entry name" value="PolyA_RNA-bd"/>
</dbReference>
<dbReference type="InterPro" id="IPR043519">
    <property type="entry name" value="NT_sf"/>
</dbReference>
<dbReference type="SUPFAM" id="SSF81301">
    <property type="entry name" value="Nucleotidyltransferase"/>
    <property type="match status" value="1"/>
</dbReference>
<reference evidence="13 14" key="1">
    <citation type="submission" date="2016-02" db="EMBL/GenBank/DDBJ databases">
        <title>Comparison of Clostridium stercorarium subspecies using comparative genomics and transcriptomics.</title>
        <authorList>
            <person name="Schellenberg J."/>
            <person name="Thallinger G."/>
            <person name="Levin D.B."/>
            <person name="Zhang X."/>
            <person name="Alvare G."/>
            <person name="Fristensky B."/>
            <person name="Sparling R."/>
        </authorList>
    </citation>
    <scope>NUCLEOTIDE SEQUENCE [LARGE SCALE GENOMIC DNA]</scope>
    <source>
        <strain evidence="13 14">DSM 2910</strain>
    </source>
</reference>
<keyword evidence="2 9" id="KW-0808">Transferase</keyword>
<dbReference type="GO" id="GO:0008033">
    <property type="term" value="P:tRNA processing"/>
    <property type="evidence" value="ECO:0007669"/>
    <property type="project" value="UniProtKB-KW"/>
</dbReference>
<evidence type="ECO:0000256" key="3">
    <source>
        <dbReference type="ARBA" id="ARBA00022694"/>
    </source>
</evidence>
<dbReference type="AlphaFoldDB" id="A0A1B1YDW3"/>
<evidence type="ECO:0000259" key="10">
    <source>
        <dbReference type="Pfam" id="PF01743"/>
    </source>
</evidence>
<evidence type="ECO:0000256" key="8">
    <source>
        <dbReference type="ARBA" id="ARBA00022884"/>
    </source>
</evidence>
<keyword evidence="8 9" id="KW-0694">RNA-binding</keyword>
<evidence type="ECO:0000313" key="13">
    <source>
        <dbReference type="EMBL" id="ANW98951.1"/>
    </source>
</evidence>
<dbReference type="Pfam" id="PF01743">
    <property type="entry name" value="PolyA_pol"/>
    <property type="match status" value="1"/>
</dbReference>
<dbReference type="PANTHER" id="PTHR46173">
    <property type="entry name" value="CCA TRNA NUCLEOTIDYLTRANSFERASE 1, MITOCHONDRIAL"/>
    <property type="match status" value="1"/>
</dbReference>
<dbReference type="Pfam" id="PF13735">
    <property type="entry name" value="tRNA_NucTran2_2"/>
    <property type="match status" value="1"/>
</dbReference>
<dbReference type="GO" id="GO:0000049">
    <property type="term" value="F:tRNA binding"/>
    <property type="evidence" value="ECO:0007669"/>
    <property type="project" value="TreeGrafter"/>
</dbReference>
<evidence type="ECO:0000256" key="4">
    <source>
        <dbReference type="ARBA" id="ARBA00022695"/>
    </source>
</evidence>
<accession>A0A1B1YDW3</accession>
<dbReference type="CDD" id="cd05398">
    <property type="entry name" value="NT_ClassII-CCAase"/>
    <property type="match status" value="1"/>
</dbReference>